<dbReference type="InterPro" id="IPR002986">
    <property type="entry name" value="DAP_deCOOHase_LysA"/>
</dbReference>
<evidence type="ECO:0000256" key="9">
    <source>
        <dbReference type="RuleBase" id="RU003738"/>
    </source>
</evidence>
<keyword evidence="4 6" id="KW-0457">Lysine biosynthesis</keyword>
<organism evidence="11 12">
    <name type="scientific">Microbacterium keratanolyticum</name>
    <dbReference type="NCBI Taxonomy" id="67574"/>
    <lineage>
        <taxon>Bacteria</taxon>
        <taxon>Bacillati</taxon>
        <taxon>Actinomycetota</taxon>
        <taxon>Actinomycetes</taxon>
        <taxon>Micrococcales</taxon>
        <taxon>Microbacteriaceae</taxon>
        <taxon>Microbacterium</taxon>
    </lineage>
</organism>
<name>A0A9W6M9P8_9MICO</name>
<evidence type="ECO:0000259" key="10">
    <source>
        <dbReference type="Pfam" id="PF02784"/>
    </source>
</evidence>
<dbReference type="InterPro" id="IPR022653">
    <property type="entry name" value="De-COase2_pyr-phos_BS"/>
</dbReference>
<dbReference type="InterPro" id="IPR022644">
    <property type="entry name" value="De-COase2_N"/>
</dbReference>
<dbReference type="HAMAP" id="MF_02120">
    <property type="entry name" value="LysA"/>
    <property type="match status" value="1"/>
</dbReference>
<dbReference type="PANTHER" id="PTHR43727">
    <property type="entry name" value="DIAMINOPIMELATE DECARBOXYLASE"/>
    <property type="match status" value="1"/>
</dbReference>
<dbReference type="PROSITE" id="PS00878">
    <property type="entry name" value="ODR_DC_2_1"/>
    <property type="match status" value="1"/>
</dbReference>
<feature type="domain" description="Orn/DAP/Arg decarboxylase 2 N-terminal" evidence="10">
    <location>
        <begin position="82"/>
        <end position="321"/>
    </location>
</feature>
<dbReference type="AlphaFoldDB" id="A0A9W6M9P8"/>
<dbReference type="EC" id="4.1.1.20" evidence="6 7"/>
<protein>
    <recommendedName>
        <fullName evidence="6 7">Diaminopimelate decarboxylase</fullName>
        <shortName evidence="6">DAP decarboxylase</shortName>
        <shortName evidence="6">DAPDC</shortName>
        <ecNumber evidence="6 7">4.1.1.20</ecNumber>
    </recommendedName>
</protein>
<feature type="modified residue" description="N6-(pyridoxal phosphate)lysine" evidence="6 8">
    <location>
        <position position="96"/>
    </location>
</feature>
<dbReference type="Gene3D" id="2.40.37.10">
    <property type="entry name" value="Lyase, Ornithine Decarboxylase, Chain A, domain 1"/>
    <property type="match status" value="1"/>
</dbReference>
<accession>A0A9W6M9P8</accession>
<gene>
    <name evidence="6 11" type="primary">lysA</name>
    <name evidence="11" type="ORF">GCM10017596_25420</name>
</gene>
<dbReference type="GO" id="GO:0030170">
    <property type="term" value="F:pyridoxal phosphate binding"/>
    <property type="evidence" value="ECO:0007669"/>
    <property type="project" value="UniProtKB-UniRule"/>
</dbReference>
<reference evidence="11" key="1">
    <citation type="journal article" date="2014" name="Int. J. Syst. Evol. Microbiol.">
        <title>Complete genome sequence of Corynebacterium casei LMG S-19264T (=DSM 44701T), isolated from a smear-ripened cheese.</title>
        <authorList>
            <consortium name="US DOE Joint Genome Institute (JGI-PGF)"/>
            <person name="Walter F."/>
            <person name="Albersmeier A."/>
            <person name="Kalinowski J."/>
            <person name="Ruckert C."/>
        </authorList>
    </citation>
    <scope>NUCLEOTIDE SEQUENCE</scope>
    <source>
        <strain evidence="11">VKM Ac-1958</strain>
    </source>
</reference>
<dbReference type="PRINTS" id="PR01181">
    <property type="entry name" value="DAPDCRBXLASE"/>
</dbReference>
<evidence type="ECO:0000313" key="11">
    <source>
        <dbReference type="EMBL" id="GLK02827.1"/>
    </source>
</evidence>
<dbReference type="PANTHER" id="PTHR43727:SF2">
    <property type="entry name" value="GROUP IV DECARBOXYLASE"/>
    <property type="match status" value="1"/>
</dbReference>
<evidence type="ECO:0000256" key="2">
    <source>
        <dbReference type="ARBA" id="ARBA00022793"/>
    </source>
</evidence>
<dbReference type="GO" id="GO:0009089">
    <property type="term" value="P:lysine biosynthetic process via diaminopimelate"/>
    <property type="evidence" value="ECO:0007669"/>
    <property type="project" value="UniProtKB-UniRule"/>
</dbReference>
<dbReference type="InterPro" id="IPR000183">
    <property type="entry name" value="Orn/DAP/Arg_de-COase"/>
</dbReference>
<sequence length="477" mass="50105">MLSALPDDALAPHWLQVPDDANDLPATVWPASAQRDADGALAIGGVGVAELRTKYGTPLYVLDETEVRAHARGMHDALRGAAQAHGTDARVYYAGKAFMSAEVVRWVTEEGLCVDVCSRGELETALAGGADPARMGYHGNNKRVSELERAIEVGIGAIVVDSAIEIERIAAIAARRGVVQRVFVRVNTGVHAETHDFLATAHEDQKFGVPLDAAPVSVARIREIPSLEFGGIHCHIGSQIFGAAGFVESASRVVELYATLLAGGPVSTLNLGGGFGIAYTRVDQLTPFPELASAVVDAVARECEVRGLPLPELAFEPGRSVIGQAGVTLYEVGTTKNVSLGERGDRLYVSVDGGMSDNARPALYGAQYSARIASRTSDEVPALVRVVGSHCESGDIVVDHEYLPGDVTPGDLLAVPATGAYCYSLSSNYNQAPRPAVVAVRDGEARVIVRGETLEDVLARDLGIAPAPGTRAGEGEA</sequence>
<dbReference type="Gene3D" id="3.20.20.10">
    <property type="entry name" value="Alanine racemase"/>
    <property type="match status" value="1"/>
</dbReference>
<feature type="binding site" evidence="6">
    <location>
        <position position="421"/>
    </location>
    <ligand>
        <name>pyridoxal 5'-phosphate</name>
        <dbReference type="ChEBI" id="CHEBI:597326"/>
    </ligand>
</feature>
<dbReference type="FunFam" id="3.20.20.10:FF:000003">
    <property type="entry name" value="Diaminopimelate decarboxylase"/>
    <property type="match status" value="1"/>
</dbReference>
<evidence type="ECO:0000256" key="1">
    <source>
        <dbReference type="ARBA" id="ARBA00001933"/>
    </source>
</evidence>
<evidence type="ECO:0000256" key="8">
    <source>
        <dbReference type="PIRSR" id="PIRSR600183-50"/>
    </source>
</evidence>
<keyword evidence="2 6" id="KW-0210">Decarboxylase</keyword>
<evidence type="ECO:0000256" key="6">
    <source>
        <dbReference type="HAMAP-Rule" id="MF_02120"/>
    </source>
</evidence>
<feature type="binding site" evidence="6">
    <location>
        <position position="360"/>
    </location>
    <ligand>
        <name>substrate</name>
    </ligand>
</feature>
<comment type="caution">
    <text evidence="11">The sequence shown here is derived from an EMBL/GenBank/DDBJ whole genome shotgun (WGS) entry which is preliminary data.</text>
</comment>
<feature type="binding site" evidence="6">
    <location>
        <position position="392"/>
    </location>
    <ligand>
        <name>substrate</name>
    </ligand>
</feature>
<dbReference type="RefSeq" id="WP_271171589.1">
    <property type="nucleotide sequence ID" value="NZ_BAAAUM010000002.1"/>
</dbReference>
<feature type="binding site" evidence="6">
    <location>
        <position position="421"/>
    </location>
    <ligand>
        <name>substrate</name>
    </ligand>
</feature>
<comment type="function">
    <text evidence="6">Specifically catalyzes the decarboxylation of meso-diaminopimelate (meso-DAP) to L-lysine.</text>
</comment>
<evidence type="ECO:0000256" key="3">
    <source>
        <dbReference type="ARBA" id="ARBA00022898"/>
    </source>
</evidence>
<dbReference type="NCBIfam" id="TIGR01048">
    <property type="entry name" value="lysA"/>
    <property type="match status" value="1"/>
</dbReference>
<reference evidence="11" key="2">
    <citation type="submission" date="2023-01" db="EMBL/GenBank/DDBJ databases">
        <authorList>
            <person name="Sun Q."/>
            <person name="Evtushenko L."/>
        </authorList>
    </citation>
    <scope>NUCLEOTIDE SEQUENCE</scope>
    <source>
        <strain evidence="11">VKM Ac-1958</strain>
    </source>
</reference>
<dbReference type="EMBL" id="BSET01000002">
    <property type="protein sequence ID" value="GLK02827.1"/>
    <property type="molecule type" value="Genomic_DNA"/>
</dbReference>
<feature type="binding site" evidence="6">
    <location>
        <position position="364"/>
    </location>
    <ligand>
        <name>substrate</name>
    </ligand>
</feature>
<dbReference type="SUPFAM" id="SSF51419">
    <property type="entry name" value="PLP-binding barrel"/>
    <property type="match status" value="1"/>
</dbReference>
<feature type="binding site" evidence="6">
    <location>
        <position position="319"/>
    </location>
    <ligand>
        <name>substrate</name>
    </ligand>
</feature>
<keyword evidence="6" id="KW-0028">Amino-acid biosynthesis</keyword>
<feature type="binding site" evidence="6">
    <location>
        <position position="274"/>
    </location>
    <ligand>
        <name>pyridoxal 5'-phosphate</name>
        <dbReference type="ChEBI" id="CHEBI:597326"/>
    </ligand>
</feature>
<dbReference type="Pfam" id="PF02784">
    <property type="entry name" value="Orn_Arg_deC_N"/>
    <property type="match status" value="1"/>
</dbReference>
<comment type="catalytic activity">
    <reaction evidence="6 9">
        <text>meso-2,6-diaminopimelate + H(+) = L-lysine + CO2</text>
        <dbReference type="Rhea" id="RHEA:15101"/>
        <dbReference type="ChEBI" id="CHEBI:15378"/>
        <dbReference type="ChEBI" id="CHEBI:16526"/>
        <dbReference type="ChEBI" id="CHEBI:32551"/>
        <dbReference type="ChEBI" id="CHEBI:57791"/>
        <dbReference type="EC" id="4.1.1.20"/>
    </reaction>
</comment>
<dbReference type="Proteomes" id="UP001142325">
    <property type="component" value="Unassembled WGS sequence"/>
</dbReference>
<dbReference type="InterPro" id="IPR029066">
    <property type="entry name" value="PLP-binding_barrel"/>
</dbReference>
<dbReference type="PRINTS" id="PR01179">
    <property type="entry name" value="ODADCRBXLASE"/>
</dbReference>
<dbReference type="InterPro" id="IPR009006">
    <property type="entry name" value="Ala_racemase/Decarboxylase_C"/>
</dbReference>
<keyword evidence="5 6" id="KW-0456">Lyase</keyword>
<comment type="cofactor">
    <cofactor evidence="1 6 8 9">
        <name>pyridoxal 5'-phosphate</name>
        <dbReference type="ChEBI" id="CHEBI:597326"/>
    </cofactor>
</comment>
<dbReference type="GO" id="GO:0008836">
    <property type="term" value="F:diaminopimelate decarboxylase activity"/>
    <property type="evidence" value="ECO:0007669"/>
    <property type="project" value="UniProtKB-UniRule"/>
</dbReference>
<feature type="active site" description="Proton donor" evidence="8">
    <location>
        <position position="391"/>
    </location>
</feature>
<evidence type="ECO:0000313" key="12">
    <source>
        <dbReference type="Proteomes" id="UP001142325"/>
    </source>
</evidence>
<evidence type="ECO:0000256" key="5">
    <source>
        <dbReference type="ARBA" id="ARBA00023239"/>
    </source>
</evidence>
<feature type="binding site" evidence="6">
    <location>
        <begin position="316"/>
        <end position="319"/>
    </location>
    <ligand>
        <name>pyridoxal 5'-phosphate</name>
        <dbReference type="ChEBI" id="CHEBI:597326"/>
    </ligand>
</feature>
<evidence type="ECO:0000256" key="7">
    <source>
        <dbReference type="NCBIfam" id="TIGR01048"/>
    </source>
</evidence>
<comment type="pathway">
    <text evidence="6 9">Amino-acid biosynthesis; L-lysine biosynthesis via DAP pathway; L-lysine from DL-2,6-diaminopimelate: step 1/1.</text>
</comment>
<comment type="subunit">
    <text evidence="6">Homodimer.</text>
</comment>
<keyword evidence="12" id="KW-1185">Reference proteome</keyword>
<dbReference type="CDD" id="cd06828">
    <property type="entry name" value="PLPDE_III_DapDC"/>
    <property type="match status" value="1"/>
</dbReference>
<evidence type="ECO:0000256" key="4">
    <source>
        <dbReference type="ARBA" id="ARBA00023154"/>
    </source>
</evidence>
<dbReference type="SUPFAM" id="SSF50621">
    <property type="entry name" value="Alanine racemase C-terminal domain-like"/>
    <property type="match status" value="1"/>
</dbReference>
<comment type="similarity">
    <text evidence="6">Belongs to the Orn/Lys/Arg decarboxylase class-II family. LysA subfamily.</text>
</comment>
<proteinExistence type="inferred from homology"/>
<keyword evidence="3 6" id="KW-0663">Pyridoxal phosphate</keyword>